<proteinExistence type="predicted"/>
<keyword evidence="2" id="KW-0378">Hydrolase</keyword>
<reference evidence="2 3" key="1">
    <citation type="journal article" date="2014" name="Genome Announc.">
        <title>Draft Genome Sequence of Gordonia alkanivorans Strain CGMCC6845, a Halotolerant Hydrocarbon-Degrading Bacterium.</title>
        <authorList>
            <person name="Wang X."/>
            <person name="Jin D."/>
            <person name="Zhou L."/>
            <person name="Wu L."/>
            <person name="An W."/>
            <person name="Zhao L."/>
        </authorList>
    </citation>
    <scope>NUCLEOTIDE SEQUENCE [LARGE SCALE GENOMIC DNA]</scope>
    <source>
        <strain evidence="2 3">CGMCC 6845</strain>
    </source>
</reference>
<dbReference type="AlphaFoldDB" id="W9DL15"/>
<dbReference type="Proteomes" id="UP000035035">
    <property type="component" value="Unassembled WGS sequence"/>
</dbReference>
<feature type="compositionally biased region" description="Low complexity" evidence="1">
    <location>
        <begin position="238"/>
        <end position="248"/>
    </location>
</feature>
<accession>W9DL15</accession>
<evidence type="ECO:0000313" key="2">
    <source>
        <dbReference type="EMBL" id="ETA07901.1"/>
    </source>
</evidence>
<dbReference type="HOGENOM" id="CLU_1169941_0_0_11"/>
<dbReference type="SUPFAM" id="SSF53474">
    <property type="entry name" value="alpha/beta-Hydrolases"/>
    <property type="match status" value="1"/>
</dbReference>
<name>W9DL15_9ACTN</name>
<gene>
    <name evidence="2" type="ORF">V525_05950</name>
</gene>
<keyword evidence="3" id="KW-1185">Reference proteome</keyword>
<comment type="caution">
    <text evidence="2">The sequence shown here is derived from an EMBL/GenBank/DDBJ whole genome shotgun (WGS) entry which is preliminary data.</text>
</comment>
<sequence>MVIPGTGSDADNVTRAFGHAAATLGVELVALEPTSALVDGHRRGLDRAAAEHDCVLVGGVSIGAAIALEWALADHVGRCAGVFAALPAWSGDADSALAAASARATADAMERNGLEATVAEMAASSPDWLAEELSRSWRRLHPEVIGQLRDAARYCAPTPARIAGLTVPLALVAAPDDAIHPITVARAWEDAAPRSALVEVTLEGWGRDPALLGASCLDAYLRVEPSAGRSGISADGRSAASPSPTTAATERRPRGPGRR</sequence>
<protein>
    <submittedName>
        <fullName evidence="2">Alpha/beta hydrolase</fullName>
    </submittedName>
</protein>
<dbReference type="InterPro" id="IPR029058">
    <property type="entry name" value="AB_hydrolase_fold"/>
</dbReference>
<dbReference type="EMBL" id="AYXO01000008">
    <property type="protein sequence ID" value="ETA07901.1"/>
    <property type="molecule type" value="Genomic_DNA"/>
</dbReference>
<organism evidence="2 3">
    <name type="scientific">Gordonia alkanivorans CGMCC 6845</name>
    <dbReference type="NCBI Taxonomy" id="1423140"/>
    <lineage>
        <taxon>Bacteria</taxon>
        <taxon>Bacillati</taxon>
        <taxon>Actinomycetota</taxon>
        <taxon>Actinomycetes</taxon>
        <taxon>Mycobacteriales</taxon>
        <taxon>Gordoniaceae</taxon>
        <taxon>Gordonia</taxon>
    </lineage>
</organism>
<feature type="region of interest" description="Disordered" evidence="1">
    <location>
        <begin position="228"/>
        <end position="259"/>
    </location>
</feature>
<dbReference type="GO" id="GO:0016787">
    <property type="term" value="F:hydrolase activity"/>
    <property type="evidence" value="ECO:0007669"/>
    <property type="project" value="UniProtKB-KW"/>
</dbReference>
<dbReference type="Gene3D" id="3.40.50.1820">
    <property type="entry name" value="alpha/beta hydrolase"/>
    <property type="match status" value="1"/>
</dbReference>
<evidence type="ECO:0000256" key="1">
    <source>
        <dbReference type="SAM" id="MobiDB-lite"/>
    </source>
</evidence>
<evidence type="ECO:0000313" key="3">
    <source>
        <dbReference type="Proteomes" id="UP000035035"/>
    </source>
</evidence>